<dbReference type="EMBL" id="LUTY01000684">
    <property type="protein sequence ID" value="OAD22887.1"/>
    <property type="molecule type" value="Genomic_DNA"/>
</dbReference>
<protein>
    <submittedName>
        <fullName evidence="1">Uncharacterized protein</fullName>
    </submittedName>
</protein>
<dbReference type="AlphaFoldDB" id="A0A176S4M1"/>
<gene>
    <name evidence="1" type="ORF">THIOM_001293</name>
</gene>
<sequence length="57" mass="6704">MKFNHVKKFTYPIKALHLARDYRHCLAPQARNRLSAYYRYCCNLIKCPNPIAHALIG</sequence>
<keyword evidence="2" id="KW-1185">Reference proteome</keyword>
<proteinExistence type="predicted"/>
<name>A0A176S4M1_9GAMM</name>
<organism evidence="1 2">
    <name type="scientific">Candidatus Thiomargarita nelsonii</name>
    <dbReference type="NCBI Taxonomy" id="1003181"/>
    <lineage>
        <taxon>Bacteria</taxon>
        <taxon>Pseudomonadati</taxon>
        <taxon>Pseudomonadota</taxon>
        <taxon>Gammaproteobacteria</taxon>
        <taxon>Thiotrichales</taxon>
        <taxon>Thiotrichaceae</taxon>
        <taxon>Thiomargarita</taxon>
    </lineage>
</organism>
<evidence type="ECO:0000313" key="1">
    <source>
        <dbReference type="EMBL" id="OAD22887.1"/>
    </source>
</evidence>
<evidence type="ECO:0000313" key="2">
    <source>
        <dbReference type="Proteomes" id="UP000076962"/>
    </source>
</evidence>
<comment type="caution">
    <text evidence="1">The sequence shown here is derived from an EMBL/GenBank/DDBJ whole genome shotgun (WGS) entry which is preliminary data.</text>
</comment>
<reference evidence="1 2" key="1">
    <citation type="submission" date="2016-05" db="EMBL/GenBank/DDBJ databases">
        <title>Single-cell genome of chain-forming Candidatus Thiomargarita nelsonii and comparison to other large sulfur-oxidizing bacteria.</title>
        <authorList>
            <person name="Winkel M."/>
            <person name="Salman V."/>
            <person name="Woyke T."/>
            <person name="Schulz-Vogt H."/>
            <person name="Richter M."/>
            <person name="Flood B."/>
            <person name="Bailey J."/>
            <person name="Amann R."/>
            <person name="Mussmann M."/>
        </authorList>
    </citation>
    <scope>NUCLEOTIDE SEQUENCE [LARGE SCALE GENOMIC DNA]</scope>
    <source>
        <strain evidence="1 2">THI036</strain>
    </source>
</reference>
<dbReference type="Proteomes" id="UP000076962">
    <property type="component" value="Unassembled WGS sequence"/>
</dbReference>
<accession>A0A176S4M1</accession>